<protein>
    <submittedName>
        <fullName evidence="4">Uncharacterized protein</fullName>
    </submittedName>
</protein>
<dbReference type="PANTHER" id="PTHR45641:SF1">
    <property type="entry name" value="AAA+ ATPASE DOMAIN-CONTAINING PROTEIN"/>
    <property type="match status" value="1"/>
</dbReference>
<sequence length="333" mass="38639">MLTQNEQGLIMVAYDTSKRQDATSNLSKSFLELVEKSKAERRHFRECCVYVIKGKLIVLQDVDVDGNVYAVNCQLQCKGKVVITVQLFATKDAIIDEQFKRIITPIQWNTKIHHDFSIRLQEYADKAEQCSGYDTSDIAIFYLYKFLRLSVYTFGFRHHYVAIAYNLLGRVYDDIKEYDKAIEFYQKALDILLRIFGASCTFVAQLHNNLAHIYYNKGHFEKSIQYNETALKIRLDVVGVMHYHVADSYNINSMLRKSITNQKKIFKNPNVDVADSYWNLGLAFELSEQNQTAYDAYSGAWKMYSLAQGEWNNETIQAKQKLMVLDRVLSDHS</sequence>
<proteinExistence type="predicted"/>
<dbReference type="InterPro" id="IPR011990">
    <property type="entry name" value="TPR-like_helical_dom_sf"/>
</dbReference>
<accession>X6NB78</accession>
<dbReference type="InterPro" id="IPR019734">
    <property type="entry name" value="TPR_rpt"/>
</dbReference>
<name>X6NB78_RETFI</name>
<keyword evidence="5" id="KW-1185">Reference proteome</keyword>
<dbReference type="Gene3D" id="1.25.40.10">
    <property type="entry name" value="Tetratricopeptide repeat domain"/>
    <property type="match status" value="2"/>
</dbReference>
<dbReference type="SMART" id="SM00028">
    <property type="entry name" value="TPR"/>
    <property type="match status" value="2"/>
</dbReference>
<organism evidence="4 5">
    <name type="scientific">Reticulomyxa filosa</name>
    <dbReference type="NCBI Taxonomy" id="46433"/>
    <lineage>
        <taxon>Eukaryota</taxon>
        <taxon>Sar</taxon>
        <taxon>Rhizaria</taxon>
        <taxon>Retaria</taxon>
        <taxon>Foraminifera</taxon>
        <taxon>Monothalamids</taxon>
        <taxon>Reticulomyxidae</taxon>
        <taxon>Reticulomyxa</taxon>
    </lineage>
</organism>
<dbReference type="Pfam" id="PF13424">
    <property type="entry name" value="TPR_12"/>
    <property type="match status" value="1"/>
</dbReference>
<evidence type="ECO:0000256" key="2">
    <source>
        <dbReference type="ARBA" id="ARBA00022803"/>
    </source>
</evidence>
<gene>
    <name evidence="4" type="ORF">RFI_14171</name>
</gene>
<dbReference type="PROSITE" id="PS50005">
    <property type="entry name" value="TPR"/>
    <property type="match status" value="1"/>
</dbReference>
<feature type="repeat" description="TPR" evidence="3">
    <location>
        <begin position="162"/>
        <end position="195"/>
    </location>
</feature>
<dbReference type="PANTHER" id="PTHR45641">
    <property type="entry name" value="TETRATRICOPEPTIDE REPEAT PROTEIN (AFU_ORTHOLOGUE AFUA_6G03870)"/>
    <property type="match status" value="1"/>
</dbReference>
<evidence type="ECO:0000313" key="5">
    <source>
        <dbReference type="Proteomes" id="UP000023152"/>
    </source>
</evidence>
<reference evidence="4 5" key="1">
    <citation type="journal article" date="2013" name="Curr. Biol.">
        <title>The Genome of the Foraminiferan Reticulomyxa filosa.</title>
        <authorList>
            <person name="Glockner G."/>
            <person name="Hulsmann N."/>
            <person name="Schleicher M."/>
            <person name="Noegel A.A."/>
            <person name="Eichinger L."/>
            <person name="Gallinger C."/>
            <person name="Pawlowski J."/>
            <person name="Sierra R."/>
            <person name="Euteneuer U."/>
            <person name="Pillet L."/>
            <person name="Moustafa A."/>
            <person name="Platzer M."/>
            <person name="Groth M."/>
            <person name="Szafranski K."/>
            <person name="Schliwa M."/>
        </authorList>
    </citation>
    <scope>NUCLEOTIDE SEQUENCE [LARGE SCALE GENOMIC DNA]</scope>
</reference>
<dbReference type="EMBL" id="ASPP01010293">
    <property type="protein sequence ID" value="ETO23014.1"/>
    <property type="molecule type" value="Genomic_DNA"/>
</dbReference>
<evidence type="ECO:0000256" key="3">
    <source>
        <dbReference type="PROSITE-ProRule" id="PRU00339"/>
    </source>
</evidence>
<evidence type="ECO:0000256" key="1">
    <source>
        <dbReference type="ARBA" id="ARBA00022737"/>
    </source>
</evidence>
<dbReference type="SUPFAM" id="SSF48452">
    <property type="entry name" value="TPR-like"/>
    <property type="match status" value="1"/>
</dbReference>
<dbReference type="AlphaFoldDB" id="X6NB78"/>
<keyword evidence="1" id="KW-0677">Repeat</keyword>
<evidence type="ECO:0000313" key="4">
    <source>
        <dbReference type="EMBL" id="ETO23014.1"/>
    </source>
</evidence>
<dbReference type="PROSITE" id="PS50293">
    <property type="entry name" value="TPR_REGION"/>
    <property type="match status" value="1"/>
</dbReference>
<comment type="caution">
    <text evidence="4">The sequence shown here is derived from an EMBL/GenBank/DDBJ whole genome shotgun (WGS) entry which is preliminary data.</text>
</comment>
<keyword evidence="2 3" id="KW-0802">TPR repeat</keyword>
<dbReference type="Proteomes" id="UP000023152">
    <property type="component" value="Unassembled WGS sequence"/>
</dbReference>